<feature type="chain" id="PRO_5045660841" description="Lipoprotein" evidence="1">
    <location>
        <begin position="20"/>
        <end position="163"/>
    </location>
</feature>
<organism evidence="2 3">
    <name type="scientific">Ignatzschineria rhizosphaerae</name>
    <dbReference type="NCBI Taxonomy" id="2923279"/>
    <lineage>
        <taxon>Bacteria</taxon>
        <taxon>Pseudomonadati</taxon>
        <taxon>Pseudomonadota</taxon>
        <taxon>Gammaproteobacteria</taxon>
        <taxon>Cardiobacteriales</taxon>
        <taxon>Ignatzschineriaceae</taxon>
        <taxon>Ignatzschineria</taxon>
    </lineage>
</organism>
<name>A0ABY3X367_9GAMM</name>
<dbReference type="PROSITE" id="PS51257">
    <property type="entry name" value="PROKAR_LIPOPROTEIN"/>
    <property type="match status" value="1"/>
</dbReference>
<evidence type="ECO:0000256" key="1">
    <source>
        <dbReference type="SAM" id="SignalP"/>
    </source>
</evidence>
<evidence type="ECO:0000313" key="3">
    <source>
        <dbReference type="Proteomes" id="UP000829542"/>
    </source>
</evidence>
<feature type="signal peptide" evidence="1">
    <location>
        <begin position="1"/>
        <end position="19"/>
    </location>
</feature>
<evidence type="ECO:0000313" key="2">
    <source>
        <dbReference type="EMBL" id="UNM97333.1"/>
    </source>
</evidence>
<reference evidence="2 3" key="1">
    <citation type="submission" date="2022-03" db="EMBL/GenBank/DDBJ databases">
        <title>Ignatzschineria rhizosphaerae HR5S32.</title>
        <authorList>
            <person name="Sun J.Q."/>
            <person name="Feng J.Y."/>
        </authorList>
    </citation>
    <scope>NUCLEOTIDE SEQUENCE [LARGE SCALE GENOMIC DNA]</scope>
    <source>
        <strain evidence="2 3">HR5S32</strain>
    </source>
</reference>
<keyword evidence="1" id="KW-0732">Signal</keyword>
<dbReference type="Proteomes" id="UP000829542">
    <property type="component" value="Chromosome"/>
</dbReference>
<proteinExistence type="predicted"/>
<protein>
    <recommendedName>
        <fullName evidence="4">Lipoprotein</fullName>
    </recommendedName>
</protein>
<dbReference type="RefSeq" id="WP_242152646.1">
    <property type="nucleotide sequence ID" value="NZ_CP093379.1"/>
</dbReference>
<gene>
    <name evidence="2" type="ORF">MMG00_05650</name>
</gene>
<sequence>MKRLLLLPILMLGFSLACNQPYEEIVGIKVGCPFKSAVNVKDYTKGDPLLGGDFFYKDTDRDQLFNFEGLIIVDGNIEGLALRETRKPVNFKDFTSHINEMEQSFGKAQISEDDDIYIAHFNNIVKGSLVSYVDAILDKNDGSMLTTYRTKAVKKHSAKRMRR</sequence>
<accession>A0ABY3X367</accession>
<evidence type="ECO:0008006" key="4">
    <source>
        <dbReference type="Google" id="ProtNLM"/>
    </source>
</evidence>
<dbReference type="EMBL" id="CP093379">
    <property type="protein sequence ID" value="UNM97333.1"/>
    <property type="molecule type" value="Genomic_DNA"/>
</dbReference>
<keyword evidence="3" id="KW-1185">Reference proteome</keyword>